<proteinExistence type="predicted"/>
<dbReference type="InterPro" id="IPR015943">
    <property type="entry name" value="WD40/YVTN_repeat-like_dom_sf"/>
</dbReference>
<evidence type="ECO:0000313" key="6">
    <source>
        <dbReference type="Proteomes" id="UP000298493"/>
    </source>
</evidence>
<dbReference type="PANTHER" id="PTHR43991">
    <property type="entry name" value="WD REPEAT PROTEIN (AFU_ORTHOLOGUE AFUA_8G05640)-RELATED"/>
    <property type="match status" value="1"/>
</dbReference>
<dbReference type="AlphaFoldDB" id="A0A4Z1NNZ4"/>
<evidence type="ECO:0000313" key="5">
    <source>
        <dbReference type="EMBL" id="TID16408.1"/>
    </source>
</evidence>
<comment type="caution">
    <text evidence="5">The sequence shown here is derived from an EMBL/GenBank/DDBJ whole genome shotgun (WGS) entry which is preliminary data.</text>
</comment>
<dbReference type="OrthoDB" id="20669at2759"/>
<dbReference type="InterPro" id="IPR036322">
    <property type="entry name" value="WD40_repeat_dom_sf"/>
</dbReference>
<protein>
    <submittedName>
        <fullName evidence="5">WD40 repeat-like protein</fullName>
    </submittedName>
</protein>
<gene>
    <name evidence="5" type="ORF">E6O75_ATG11526</name>
</gene>
<feature type="compositionally biased region" description="Low complexity" evidence="4">
    <location>
        <begin position="117"/>
        <end position="136"/>
    </location>
</feature>
<organism evidence="5 6">
    <name type="scientific">Venturia nashicola</name>
    <dbReference type="NCBI Taxonomy" id="86259"/>
    <lineage>
        <taxon>Eukaryota</taxon>
        <taxon>Fungi</taxon>
        <taxon>Dikarya</taxon>
        <taxon>Ascomycota</taxon>
        <taxon>Pezizomycotina</taxon>
        <taxon>Dothideomycetes</taxon>
        <taxon>Pleosporomycetidae</taxon>
        <taxon>Venturiales</taxon>
        <taxon>Venturiaceae</taxon>
        <taxon>Venturia</taxon>
    </lineage>
</organism>
<keyword evidence="6" id="KW-1185">Reference proteome</keyword>
<dbReference type="SUPFAM" id="SSF50978">
    <property type="entry name" value="WD40 repeat-like"/>
    <property type="match status" value="1"/>
</dbReference>
<feature type="repeat" description="WD" evidence="3">
    <location>
        <begin position="441"/>
        <end position="476"/>
    </location>
</feature>
<dbReference type="InterPro" id="IPR019775">
    <property type="entry name" value="WD40_repeat_CS"/>
</dbReference>
<dbReference type="PROSITE" id="PS50082">
    <property type="entry name" value="WD_REPEATS_2"/>
    <property type="match status" value="1"/>
</dbReference>
<evidence type="ECO:0000256" key="3">
    <source>
        <dbReference type="PROSITE-ProRule" id="PRU00221"/>
    </source>
</evidence>
<keyword evidence="2" id="KW-0677">Repeat</keyword>
<feature type="region of interest" description="Disordered" evidence="4">
    <location>
        <begin position="117"/>
        <end position="144"/>
    </location>
</feature>
<keyword evidence="1 3" id="KW-0853">WD repeat</keyword>
<evidence type="ECO:0000256" key="2">
    <source>
        <dbReference type="ARBA" id="ARBA00022737"/>
    </source>
</evidence>
<dbReference type="PANTHER" id="PTHR43991:SF12">
    <property type="entry name" value="WD REPEAT PROTEIN (AFU_ORTHOLOGUE AFUA_8G05640)"/>
    <property type="match status" value="1"/>
</dbReference>
<dbReference type="InterPro" id="IPR001680">
    <property type="entry name" value="WD40_rpt"/>
</dbReference>
<dbReference type="STRING" id="86259.A0A4Z1NNZ4"/>
<dbReference type="PROSITE" id="PS00678">
    <property type="entry name" value="WD_REPEATS_1"/>
    <property type="match status" value="1"/>
</dbReference>
<evidence type="ECO:0000256" key="1">
    <source>
        <dbReference type="ARBA" id="ARBA00022574"/>
    </source>
</evidence>
<name>A0A4Z1NNZ4_9PEZI</name>
<accession>A0A4Z1NNZ4</accession>
<sequence>MADYYMSGQKPLVLPEGGLSNSTAYFRRDSETNPNGASLGPGYLLSLQERLLNLNLDLSQTSYANIPRDAPSISARRPSAREGMLDVPEFYTEYFVAMSTNTDVHFQEALDQLDSHVTSAHDSSSTTATTGYTSTSLEEPPILPHPDQNHDVLTFLKFWRYHFANQNIEVAINEQVYDPNNHENKGLITQADVNEDLCDLQGINWAQFGTKREIAREFRDWYHEHPHVRTHAMPSSASSLPDTQPLFKFQQMNTNHRTIIEHYQLRNLLVSTSHNDVYYVSRSRVLHTSPTSAYASCAMDLADSPASSMQSSGMRITALASAENTLIAGGYGGEYAIQNLSSEYGTGQIKGRVSCVTSAIANHIHTFKSRISGYPQAVFCSNDSYIRVLDCYTNQFMSPMRYDNIVNCAATSPNGRLRVVVGEFEGAIIVDADSGRALRQLDGHNTHGFAATWADDDIHVATAAQDCHILVWDARNWSLPLADIACEGTSATSLQFSPVGGGKRALLAAEAADIVNIIDADTFDRKQVVDFFGDVAGISMSSDGSEFYIANSDRRFGGLMTFRRSGYGGNDFEEHADVGVGGGNSRWHHRSSEQHDWLPEYDLEYHSEVRLSARARRRRGLELHNVFM</sequence>
<dbReference type="Gene3D" id="2.130.10.10">
    <property type="entry name" value="YVTN repeat-like/Quinoprotein amine dehydrogenase"/>
    <property type="match status" value="1"/>
</dbReference>
<reference evidence="5 6" key="1">
    <citation type="submission" date="2019-04" db="EMBL/GenBank/DDBJ databases">
        <title>High contiguity whole genome sequence and gene annotation resource for two Venturia nashicola isolates.</title>
        <authorList>
            <person name="Prokchorchik M."/>
            <person name="Won K."/>
            <person name="Lee Y."/>
            <person name="Choi E.D."/>
            <person name="Segonzac C."/>
            <person name="Sohn K.H."/>
        </authorList>
    </citation>
    <scope>NUCLEOTIDE SEQUENCE [LARGE SCALE GENOMIC DNA]</scope>
    <source>
        <strain evidence="5 6">PRI2</strain>
    </source>
</reference>
<dbReference type="Proteomes" id="UP000298493">
    <property type="component" value="Unassembled WGS sequence"/>
</dbReference>
<evidence type="ECO:0000256" key="4">
    <source>
        <dbReference type="SAM" id="MobiDB-lite"/>
    </source>
</evidence>
<dbReference type="EMBL" id="SNSC02000018">
    <property type="protein sequence ID" value="TID16408.1"/>
    <property type="molecule type" value="Genomic_DNA"/>
</dbReference>